<name>A0AAW0KWU2_QUESU</name>
<dbReference type="EMBL" id="PKMF04000198">
    <property type="protein sequence ID" value="KAK7843712.1"/>
    <property type="molecule type" value="Genomic_DNA"/>
</dbReference>
<evidence type="ECO:0000256" key="1">
    <source>
        <dbReference type="ARBA" id="ARBA00024343"/>
    </source>
</evidence>
<dbReference type="PANTHER" id="PTHR31985:SF294">
    <property type="entry name" value="DEHYDRATION-RESPONSIVE ELEMENT-BINDING PROTEIN 3-LIKE"/>
    <property type="match status" value="1"/>
</dbReference>
<dbReference type="InterPro" id="IPR051032">
    <property type="entry name" value="AP2/ERF_TF_ERF_subfamily"/>
</dbReference>
<keyword evidence="3" id="KW-1185">Reference proteome</keyword>
<dbReference type="AlphaFoldDB" id="A0AAW0KWU2"/>
<reference evidence="2 3" key="1">
    <citation type="journal article" date="2018" name="Sci. Data">
        <title>The draft genome sequence of cork oak.</title>
        <authorList>
            <person name="Ramos A.M."/>
            <person name="Usie A."/>
            <person name="Barbosa P."/>
            <person name="Barros P.M."/>
            <person name="Capote T."/>
            <person name="Chaves I."/>
            <person name="Simoes F."/>
            <person name="Abreu I."/>
            <person name="Carrasquinho I."/>
            <person name="Faro C."/>
            <person name="Guimaraes J.B."/>
            <person name="Mendonca D."/>
            <person name="Nobrega F."/>
            <person name="Rodrigues L."/>
            <person name="Saibo N.J.M."/>
            <person name="Varela M.C."/>
            <person name="Egas C."/>
            <person name="Matos J."/>
            <person name="Miguel C.M."/>
            <person name="Oliveira M.M."/>
            <person name="Ricardo C.P."/>
            <person name="Goncalves S."/>
        </authorList>
    </citation>
    <scope>NUCLEOTIDE SEQUENCE [LARGE SCALE GENOMIC DNA]</scope>
    <source>
        <strain evidence="3">cv. HL8</strain>
    </source>
</reference>
<comment type="caution">
    <text evidence="2">The sequence shown here is derived from an EMBL/GenBank/DDBJ whole genome shotgun (WGS) entry which is preliminary data.</text>
</comment>
<dbReference type="Proteomes" id="UP000237347">
    <property type="component" value="Unassembled WGS sequence"/>
</dbReference>
<comment type="similarity">
    <text evidence="1">Belongs to the AP2/ERF transcription factor family. ERF subfamily.</text>
</comment>
<organism evidence="2 3">
    <name type="scientific">Quercus suber</name>
    <name type="common">Cork oak</name>
    <dbReference type="NCBI Taxonomy" id="58331"/>
    <lineage>
        <taxon>Eukaryota</taxon>
        <taxon>Viridiplantae</taxon>
        <taxon>Streptophyta</taxon>
        <taxon>Embryophyta</taxon>
        <taxon>Tracheophyta</taxon>
        <taxon>Spermatophyta</taxon>
        <taxon>Magnoliopsida</taxon>
        <taxon>eudicotyledons</taxon>
        <taxon>Gunneridae</taxon>
        <taxon>Pentapetalae</taxon>
        <taxon>rosids</taxon>
        <taxon>fabids</taxon>
        <taxon>Fagales</taxon>
        <taxon>Fagaceae</taxon>
        <taxon>Quercus</taxon>
    </lineage>
</organism>
<protein>
    <submittedName>
        <fullName evidence="2">Ethylene-responsive transcription factor tiny</fullName>
    </submittedName>
</protein>
<evidence type="ECO:0000313" key="3">
    <source>
        <dbReference type="Proteomes" id="UP000237347"/>
    </source>
</evidence>
<accession>A0AAW0KWU2</accession>
<dbReference type="PANTHER" id="PTHR31985">
    <property type="entry name" value="ETHYLENE-RESPONSIVE TRANSCRIPTION FACTOR ERF042-RELATED"/>
    <property type="match status" value="1"/>
</dbReference>
<evidence type="ECO:0000313" key="2">
    <source>
        <dbReference type="EMBL" id="KAK7843712.1"/>
    </source>
</evidence>
<gene>
    <name evidence="2" type="primary">TINY_0</name>
    <name evidence="2" type="ORF">CFP56_012061</name>
</gene>
<proteinExistence type="inferred from homology"/>
<sequence>MAARAHDVAALSIKGNSAILNFLELAGSLPRLASNSPRDVQATASKVASMVDFYIPKMKMLLMVAVNGAMTNKYCSNASSSIGHGFLHIEFGSDYDFDSPLSLCYLISLLWVYWVCVCVARCGGSGF</sequence>